<evidence type="ECO:0000259" key="17">
    <source>
        <dbReference type="PROSITE" id="PS50089"/>
    </source>
</evidence>
<keyword evidence="10" id="KW-0862">Zinc</keyword>
<dbReference type="Proteomes" id="UP000525078">
    <property type="component" value="Unassembled WGS sequence"/>
</dbReference>
<dbReference type="InterPro" id="IPR013083">
    <property type="entry name" value="Znf_RING/FYVE/PHD"/>
</dbReference>
<gene>
    <name evidence="18" type="ORF">F8388_016686</name>
    <name evidence="19" type="ORF">F8388_027355</name>
</gene>
<comment type="caution">
    <text evidence="19">The sequence shown here is derived from an EMBL/GenBank/DDBJ whole genome shotgun (WGS) entry which is preliminary data.</text>
</comment>
<organism evidence="19 20">
    <name type="scientific">Cannabis sativa</name>
    <name type="common">Hemp</name>
    <name type="synonym">Marijuana</name>
    <dbReference type="NCBI Taxonomy" id="3483"/>
    <lineage>
        <taxon>Eukaryota</taxon>
        <taxon>Viridiplantae</taxon>
        <taxon>Streptophyta</taxon>
        <taxon>Embryophyta</taxon>
        <taxon>Tracheophyta</taxon>
        <taxon>Spermatophyta</taxon>
        <taxon>Magnoliopsida</taxon>
        <taxon>eudicotyledons</taxon>
        <taxon>Gunneridae</taxon>
        <taxon>Pentapetalae</taxon>
        <taxon>rosids</taxon>
        <taxon>fabids</taxon>
        <taxon>Rosales</taxon>
        <taxon>Cannabaceae</taxon>
        <taxon>Cannabis</taxon>
    </lineage>
</organism>
<evidence type="ECO:0000256" key="13">
    <source>
        <dbReference type="ARBA" id="ARBA00024209"/>
    </source>
</evidence>
<dbReference type="Gene3D" id="3.30.40.10">
    <property type="entry name" value="Zinc/RING finger domain, C3HC4 (zinc finger)"/>
    <property type="match status" value="1"/>
</dbReference>
<proteinExistence type="inferred from homology"/>
<dbReference type="SUPFAM" id="SSF57850">
    <property type="entry name" value="RING/U-box"/>
    <property type="match status" value="1"/>
</dbReference>
<dbReference type="GO" id="GO:0008270">
    <property type="term" value="F:zinc ion binding"/>
    <property type="evidence" value="ECO:0007669"/>
    <property type="project" value="UniProtKB-KW"/>
</dbReference>
<comment type="subcellular location">
    <subcellularLocation>
        <location evidence="2">Membrane</location>
        <topology evidence="2">Single-pass membrane protein</topology>
    </subcellularLocation>
</comment>
<evidence type="ECO:0000256" key="5">
    <source>
        <dbReference type="ARBA" id="ARBA00022679"/>
    </source>
</evidence>
<keyword evidence="6 15" id="KW-0812">Transmembrane</keyword>
<keyword evidence="11 15" id="KW-1133">Transmembrane helix</keyword>
<reference evidence="19 20" key="1">
    <citation type="journal article" date="2020" name="bioRxiv">
        <title>Sequence and annotation of 42 cannabis genomes reveals extensive copy number variation in cannabinoid synthesis and pathogen resistance genes.</title>
        <authorList>
            <person name="Mckernan K.J."/>
            <person name="Helbert Y."/>
            <person name="Kane L.T."/>
            <person name="Ebling H."/>
            <person name="Zhang L."/>
            <person name="Liu B."/>
            <person name="Eaton Z."/>
            <person name="Mclaughlin S."/>
            <person name="Kingan S."/>
            <person name="Baybayan P."/>
            <person name="Concepcion G."/>
            <person name="Jordan M."/>
            <person name="Riva A."/>
            <person name="Barbazuk W."/>
            <person name="Harkins T."/>
        </authorList>
    </citation>
    <scope>NUCLEOTIDE SEQUENCE [LARGE SCALE GENOMIC DNA]</scope>
    <source>
        <strain evidence="20">cv. Jamaican Lion 4</strain>
        <strain evidence="19">Mother</strain>
        <tissue evidence="19">Leaf</tissue>
    </source>
</reference>
<dbReference type="InterPro" id="IPR053238">
    <property type="entry name" value="RING-H2_zinc_finger"/>
</dbReference>
<keyword evidence="9" id="KW-0833">Ubl conjugation pathway</keyword>
<protein>
    <recommendedName>
        <fullName evidence="4">RING-type E3 ubiquitin transferase</fullName>
        <ecNumber evidence="4">2.3.2.27</ecNumber>
    </recommendedName>
</protein>
<dbReference type="GO" id="GO:0016020">
    <property type="term" value="C:membrane"/>
    <property type="evidence" value="ECO:0007669"/>
    <property type="project" value="UniProtKB-SubCell"/>
</dbReference>
<dbReference type="SMART" id="SM00184">
    <property type="entry name" value="RING"/>
    <property type="match status" value="1"/>
</dbReference>
<feature type="domain" description="RING-type" evidence="17">
    <location>
        <begin position="139"/>
        <end position="181"/>
    </location>
</feature>
<keyword evidence="12 15" id="KW-0472">Membrane</keyword>
<dbReference type="EMBL" id="JAATIP010000281">
    <property type="protein sequence ID" value="KAF4354421.1"/>
    <property type="molecule type" value="Genomic_DNA"/>
</dbReference>
<dbReference type="EMBL" id="JAATIP010000314">
    <property type="protein sequence ID" value="KAF4352407.1"/>
    <property type="molecule type" value="Genomic_DNA"/>
</dbReference>
<comment type="catalytic activity">
    <reaction evidence="1">
        <text>S-ubiquitinyl-[E2 ubiquitin-conjugating enzyme]-L-cysteine + [acceptor protein]-L-lysine = [E2 ubiquitin-conjugating enzyme]-L-cysteine + N(6)-ubiquitinyl-[acceptor protein]-L-lysine.</text>
        <dbReference type="EC" id="2.3.2.27"/>
    </reaction>
</comment>
<dbReference type="InterPro" id="IPR001841">
    <property type="entry name" value="Znf_RING"/>
</dbReference>
<evidence type="ECO:0000256" key="15">
    <source>
        <dbReference type="SAM" id="Phobius"/>
    </source>
</evidence>
<keyword evidence="7" id="KW-0479">Metal-binding</keyword>
<evidence type="ECO:0000313" key="20">
    <source>
        <dbReference type="Proteomes" id="UP000525078"/>
    </source>
</evidence>
<dbReference type="PANTHER" id="PTHR14155">
    <property type="entry name" value="RING FINGER DOMAIN-CONTAINING"/>
    <property type="match status" value="1"/>
</dbReference>
<evidence type="ECO:0000256" key="8">
    <source>
        <dbReference type="ARBA" id="ARBA00022771"/>
    </source>
</evidence>
<feature type="signal peptide" evidence="16">
    <location>
        <begin position="1"/>
        <end position="34"/>
    </location>
</feature>
<evidence type="ECO:0000256" key="12">
    <source>
        <dbReference type="ARBA" id="ARBA00023136"/>
    </source>
</evidence>
<dbReference type="EC" id="2.3.2.27" evidence="4"/>
<comment type="pathway">
    <text evidence="3">Protein modification; protein ubiquitination.</text>
</comment>
<dbReference type="FunFam" id="3.30.40.10:FF:000187">
    <property type="entry name" value="E3 ubiquitin-protein ligase ATL6"/>
    <property type="match status" value="1"/>
</dbReference>
<dbReference type="PROSITE" id="PS50089">
    <property type="entry name" value="ZF_RING_2"/>
    <property type="match status" value="1"/>
</dbReference>
<evidence type="ECO:0000256" key="9">
    <source>
        <dbReference type="ARBA" id="ARBA00022786"/>
    </source>
</evidence>
<dbReference type="PANTHER" id="PTHR14155:SF627">
    <property type="entry name" value="OS06G0192800 PROTEIN"/>
    <property type="match status" value="1"/>
</dbReference>
<dbReference type="CDD" id="cd16461">
    <property type="entry name" value="RING-H2_EL5-like"/>
    <property type="match status" value="1"/>
</dbReference>
<evidence type="ECO:0000256" key="2">
    <source>
        <dbReference type="ARBA" id="ARBA00004167"/>
    </source>
</evidence>
<evidence type="ECO:0000256" key="6">
    <source>
        <dbReference type="ARBA" id="ARBA00022692"/>
    </source>
</evidence>
<comment type="similarity">
    <text evidence="13">Belongs to the RING-type zinc finger family. ATL subfamily.</text>
</comment>
<accession>A0A7J6E7Z8</accession>
<evidence type="ECO:0000256" key="11">
    <source>
        <dbReference type="ARBA" id="ARBA00022989"/>
    </source>
</evidence>
<evidence type="ECO:0000256" key="3">
    <source>
        <dbReference type="ARBA" id="ARBA00004906"/>
    </source>
</evidence>
<sequence>MASFNSRYYFSKREIDALLFVLLLLAAALASIGAQAPQHSEYDHTSTDDDDQKTLWKLDARTYLYFFLAFIGIFSVLFSVMYSLMSFFNPWSWVETGRVGGGGGGGGRGLDAAILETFPTFVYSEASRLEIGKGDQQKCAVCFLEFEDNERLRLIPNCYHIFHAHCIDKWLKSKSTCPVCRANLNNTHIGSQNDGVEERPNGQEQDPSRFTRGYLQLSQYYSAGGTSTAT</sequence>
<feature type="chain" id="PRO_5033593322" description="RING-type E3 ubiquitin transferase" evidence="16">
    <location>
        <begin position="35"/>
        <end position="230"/>
    </location>
</feature>
<evidence type="ECO:0000313" key="18">
    <source>
        <dbReference type="EMBL" id="KAF4352407.1"/>
    </source>
</evidence>
<evidence type="ECO:0000313" key="19">
    <source>
        <dbReference type="EMBL" id="KAF4354421.1"/>
    </source>
</evidence>
<dbReference type="GO" id="GO:0061630">
    <property type="term" value="F:ubiquitin protein ligase activity"/>
    <property type="evidence" value="ECO:0007669"/>
    <property type="project" value="UniProtKB-EC"/>
</dbReference>
<keyword evidence="8 14" id="KW-0863">Zinc-finger</keyword>
<feature type="transmembrane region" description="Helical" evidence="15">
    <location>
        <begin position="63"/>
        <end position="84"/>
    </location>
</feature>
<evidence type="ECO:0000256" key="4">
    <source>
        <dbReference type="ARBA" id="ARBA00012483"/>
    </source>
</evidence>
<evidence type="ECO:0000256" key="16">
    <source>
        <dbReference type="SAM" id="SignalP"/>
    </source>
</evidence>
<keyword evidence="16" id="KW-0732">Signal</keyword>
<name>A0A7J6E7Z8_CANSA</name>
<evidence type="ECO:0000256" key="1">
    <source>
        <dbReference type="ARBA" id="ARBA00000900"/>
    </source>
</evidence>
<evidence type="ECO:0000256" key="10">
    <source>
        <dbReference type="ARBA" id="ARBA00022833"/>
    </source>
</evidence>
<keyword evidence="5" id="KW-0808">Transferase</keyword>
<evidence type="ECO:0000256" key="14">
    <source>
        <dbReference type="PROSITE-ProRule" id="PRU00175"/>
    </source>
</evidence>
<dbReference type="Pfam" id="PF13639">
    <property type="entry name" value="zf-RING_2"/>
    <property type="match status" value="1"/>
</dbReference>
<dbReference type="AlphaFoldDB" id="A0A7J6E7Z8"/>
<evidence type="ECO:0000256" key="7">
    <source>
        <dbReference type="ARBA" id="ARBA00022723"/>
    </source>
</evidence>